<accession>A0A8H3G316</accession>
<keyword evidence="2 6" id="KW-0812">Transmembrane</keyword>
<keyword evidence="3 6" id="KW-1133">Transmembrane helix</keyword>
<feature type="transmembrane region" description="Helical" evidence="6">
    <location>
        <begin position="199"/>
        <end position="219"/>
    </location>
</feature>
<evidence type="ECO:0000256" key="1">
    <source>
        <dbReference type="ARBA" id="ARBA00004141"/>
    </source>
</evidence>
<sequence length="561" mass="62415">MDNDTAKISAQEIDHETTKEYVAQDLEEKIEVVSSQDGSQPELEHAANQSETQQRDLEIVRTETKDPMPVPVPRSQRRGLFGRFTLVAEVEEPKHYSRRTKWYITFVVALAAVAAPLGSAIIFPSLLQISDDLGTSPTITNLSAALYMLSMSIFPLWWSSFSETLGRRTIYLISFTLFLVFNILAAVSKNIAMLIVMRMLGGGAAASVQTVGAGTIADVWEVRERGRAMGIFYLGPLCGPLFAPIIGGALAENFGWRSTQWFLAIYGGAVLVFLFFALPETLKATKPPSPDAEKDLPSNGPKLTRTTSRQSVQRKTARYIRTTKRIFLDPLKIVLYLRFPAVLITVYYGSITFGSLYLLNISLQTVFSKPPYKFSTTLVGLTYIPNSIGYVLSSLFGGKWTDKIMAREAKRAGRYDEKGKLMYIPEDRMRENAWIAAFLYPAALIWYGWTAEKGVFWLVPLIANFFFGIGSMLIFAMATTMLTEFMPKKASNGVAVNNFVRNIFSCVGAVVAQPLINAIGNGWLFTGVGCIAMASGVVVWAMRRFGPRWRQAMDRELDKEG</sequence>
<feature type="transmembrane region" description="Helical" evidence="6">
    <location>
        <begin position="499"/>
        <end position="516"/>
    </location>
</feature>
<reference evidence="8" key="1">
    <citation type="submission" date="2021-03" db="EMBL/GenBank/DDBJ databases">
        <authorList>
            <person name="Tagirdzhanova G."/>
        </authorList>
    </citation>
    <scope>NUCLEOTIDE SEQUENCE</scope>
</reference>
<feature type="transmembrane region" description="Helical" evidence="6">
    <location>
        <begin position="335"/>
        <end position="358"/>
    </location>
</feature>
<evidence type="ECO:0000256" key="2">
    <source>
        <dbReference type="ARBA" id="ARBA00022692"/>
    </source>
</evidence>
<feature type="transmembrane region" description="Helical" evidence="6">
    <location>
        <begin position="432"/>
        <end position="449"/>
    </location>
</feature>
<evidence type="ECO:0000313" key="9">
    <source>
        <dbReference type="Proteomes" id="UP000664534"/>
    </source>
</evidence>
<dbReference type="InterPro" id="IPR036259">
    <property type="entry name" value="MFS_trans_sf"/>
</dbReference>
<dbReference type="InterPro" id="IPR011701">
    <property type="entry name" value="MFS"/>
</dbReference>
<feature type="transmembrane region" description="Helical" evidence="6">
    <location>
        <begin position="231"/>
        <end position="249"/>
    </location>
</feature>
<feature type="domain" description="Major facilitator superfamily (MFS) profile" evidence="7">
    <location>
        <begin position="104"/>
        <end position="547"/>
    </location>
</feature>
<evidence type="ECO:0000256" key="6">
    <source>
        <dbReference type="SAM" id="Phobius"/>
    </source>
</evidence>
<feature type="transmembrane region" description="Helical" evidence="6">
    <location>
        <begin position="139"/>
        <end position="158"/>
    </location>
</feature>
<proteinExistence type="predicted"/>
<dbReference type="CDD" id="cd17323">
    <property type="entry name" value="MFS_Tpo1_MDR_like"/>
    <property type="match status" value="1"/>
</dbReference>
<dbReference type="InterPro" id="IPR020846">
    <property type="entry name" value="MFS_dom"/>
</dbReference>
<dbReference type="Proteomes" id="UP000664534">
    <property type="component" value="Unassembled WGS sequence"/>
</dbReference>
<comment type="caution">
    <text evidence="8">The sequence shown here is derived from an EMBL/GenBank/DDBJ whole genome shotgun (WGS) entry which is preliminary data.</text>
</comment>
<name>A0A8H3G316_9LECA</name>
<protein>
    <recommendedName>
        <fullName evidence="7">Major facilitator superfamily (MFS) profile domain-containing protein</fullName>
    </recommendedName>
</protein>
<keyword evidence="4 6" id="KW-0472">Membrane</keyword>
<dbReference type="GO" id="GO:0010509">
    <property type="term" value="P:intracellular polyamine homeostasis"/>
    <property type="evidence" value="ECO:0007669"/>
    <property type="project" value="TreeGrafter"/>
</dbReference>
<feature type="region of interest" description="Disordered" evidence="5">
    <location>
        <begin position="286"/>
        <end position="308"/>
    </location>
</feature>
<feature type="transmembrane region" description="Helical" evidence="6">
    <location>
        <begin position="261"/>
        <end position="278"/>
    </location>
</feature>
<organism evidence="8 9">
    <name type="scientific">Imshaugia aleurites</name>
    <dbReference type="NCBI Taxonomy" id="172621"/>
    <lineage>
        <taxon>Eukaryota</taxon>
        <taxon>Fungi</taxon>
        <taxon>Dikarya</taxon>
        <taxon>Ascomycota</taxon>
        <taxon>Pezizomycotina</taxon>
        <taxon>Lecanoromycetes</taxon>
        <taxon>OSLEUM clade</taxon>
        <taxon>Lecanoromycetidae</taxon>
        <taxon>Lecanorales</taxon>
        <taxon>Lecanorineae</taxon>
        <taxon>Parmeliaceae</taxon>
        <taxon>Imshaugia</taxon>
    </lineage>
</organism>
<feature type="transmembrane region" description="Helical" evidence="6">
    <location>
        <begin position="378"/>
        <end position="397"/>
    </location>
</feature>
<dbReference type="PANTHER" id="PTHR23502:SF5">
    <property type="entry name" value="QUINIDINE RESISTANCE PROTEIN 3"/>
    <property type="match status" value="1"/>
</dbReference>
<dbReference type="GO" id="GO:0005886">
    <property type="term" value="C:plasma membrane"/>
    <property type="evidence" value="ECO:0007669"/>
    <property type="project" value="TreeGrafter"/>
</dbReference>
<feature type="transmembrane region" description="Helical" evidence="6">
    <location>
        <begin position="170"/>
        <end position="187"/>
    </location>
</feature>
<evidence type="ECO:0000256" key="3">
    <source>
        <dbReference type="ARBA" id="ARBA00022989"/>
    </source>
</evidence>
<keyword evidence="9" id="KW-1185">Reference proteome</keyword>
<dbReference type="OrthoDB" id="3936150at2759"/>
<feature type="transmembrane region" description="Helical" evidence="6">
    <location>
        <begin position="455"/>
        <end position="478"/>
    </location>
</feature>
<dbReference type="PROSITE" id="PS50850">
    <property type="entry name" value="MFS"/>
    <property type="match status" value="1"/>
</dbReference>
<evidence type="ECO:0000259" key="7">
    <source>
        <dbReference type="PROSITE" id="PS50850"/>
    </source>
</evidence>
<feature type="region of interest" description="Disordered" evidence="5">
    <location>
        <begin position="32"/>
        <end position="55"/>
    </location>
</feature>
<dbReference type="SUPFAM" id="SSF103473">
    <property type="entry name" value="MFS general substrate transporter"/>
    <property type="match status" value="1"/>
</dbReference>
<dbReference type="GO" id="GO:0015203">
    <property type="term" value="F:polyamine transmembrane transporter activity"/>
    <property type="evidence" value="ECO:0007669"/>
    <property type="project" value="TreeGrafter"/>
</dbReference>
<dbReference type="EMBL" id="CAJPDT010000073">
    <property type="protein sequence ID" value="CAF9933884.1"/>
    <property type="molecule type" value="Genomic_DNA"/>
</dbReference>
<dbReference type="AlphaFoldDB" id="A0A8H3G316"/>
<comment type="subcellular location">
    <subcellularLocation>
        <location evidence="1">Membrane</location>
        <topology evidence="1">Multi-pass membrane protein</topology>
    </subcellularLocation>
</comment>
<dbReference type="Pfam" id="PF07690">
    <property type="entry name" value="MFS_1"/>
    <property type="match status" value="1"/>
</dbReference>
<evidence type="ECO:0000256" key="5">
    <source>
        <dbReference type="SAM" id="MobiDB-lite"/>
    </source>
</evidence>
<dbReference type="PANTHER" id="PTHR23502">
    <property type="entry name" value="MAJOR FACILITATOR SUPERFAMILY"/>
    <property type="match status" value="1"/>
</dbReference>
<gene>
    <name evidence="8" type="ORF">IMSHALPRED_009509</name>
</gene>
<feature type="transmembrane region" description="Helical" evidence="6">
    <location>
        <begin position="102"/>
        <end position="127"/>
    </location>
</feature>
<feature type="transmembrane region" description="Helical" evidence="6">
    <location>
        <begin position="522"/>
        <end position="542"/>
    </location>
</feature>
<evidence type="ECO:0000256" key="4">
    <source>
        <dbReference type="ARBA" id="ARBA00023136"/>
    </source>
</evidence>
<dbReference type="Gene3D" id="1.20.1250.20">
    <property type="entry name" value="MFS general substrate transporter like domains"/>
    <property type="match status" value="1"/>
</dbReference>
<evidence type="ECO:0000313" key="8">
    <source>
        <dbReference type="EMBL" id="CAF9933884.1"/>
    </source>
</evidence>